<dbReference type="GO" id="GO:0016740">
    <property type="term" value="F:transferase activity"/>
    <property type="evidence" value="ECO:0007669"/>
    <property type="project" value="UniProtKB-KW"/>
</dbReference>
<gene>
    <name evidence="3" type="ORF">LCGC14_1622410</name>
</gene>
<feature type="domain" description="Methyltransferase" evidence="2">
    <location>
        <begin position="22"/>
        <end position="116"/>
    </location>
</feature>
<organism evidence="3">
    <name type="scientific">marine sediment metagenome</name>
    <dbReference type="NCBI Taxonomy" id="412755"/>
    <lineage>
        <taxon>unclassified sequences</taxon>
        <taxon>metagenomes</taxon>
        <taxon>ecological metagenomes</taxon>
    </lineage>
</organism>
<dbReference type="EMBL" id="LAZR01013274">
    <property type="protein sequence ID" value="KKM22723.1"/>
    <property type="molecule type" value="Genomic_DNA"/>
</dbReference>
<dbReference type="Pfam" id="PF13649">
    <property type="entry name" value="Methyltransf_25"/>
    <property type="match status" value="1"/>
</dbReference>
<keyword evidence="1" id="KW-0808">Transferase</keyword>
<dbReference type="AlphaFoldDB" id="A0A0F9KKN3"/>
<name>A0A0F9KKN3_9ZZZZ</name>
<evidence type="ECO:0000256" key="1">
    <source>
        <dbReference type="ARBA" id="ARBA00022679"/>
    </source>
</evidence>
<protein>
    <recommendedName>
        <fullName evidence="2">Methyltransferase domain-containing protein</fullName>
    </recommendedName>
</protein>
<dbReference type="InterPro" id="IPR041698">
    <property type="entry name" value="Methyltransf_25"/>
</dbReference>
<comment type="caution">
    <text evidence="3">The sequence shown here is derived from an EMBL/GenBank/DDBJ whole genome shotgun (WGS) entry which is preliminary data.</text>
</comment>
<accession>A0A0F9KKN3</accession>
<dbReference type="Gene3D" id="3.40.50.150">
    <property type="entry name" value="Vaccinia Virus protein VP39"/>
    <property type="match status" value="1"/>
</dbReference>
<dbReference type="PANTHER" id="PTHR43861">
    <property type="entry name" value="TRANS-ACONITATE 2-METHYLTRANSFERASE-RELATED"/>
    <property type="match status" value="1"/>
</dbReference>
<sequence length="212" mass="23238">MREFVEAALARSAFTGDYPLALEVGCGTGPICCFLAEKGFRVEGMDISPTAIAIARRQATERGLDIAYRVGDVCHGELRQRRYDLIVDGHCLHCIVTDADRRKAMATIRTAARPGGYFWMETMIADAATDFGKDTLLDDKGVLWVKISTPGTFDLEKQVDGVTYVANRKVYHDSECLASELREAGFVITWSDTILPTTPGTSGAYQAICRAT</sequence>
<dbReference type="CDD" id="cd02440">
    <property type="entry name" value="AdoMet_MTases"/>
    <property type="match status" value="1"/>
</dbReference>
<dbReference type="InterPro" id="IPR029063">
    <property type="entry name" value="SAM-dependent_MTases_sf"/>
</dbReference>
<dbReference type="SUPFAM" id="SSF53335">
    <property type="entry name" value="S-adenosyl-L-methionine-dependent methyltransferases"/>
    <property type="match status" value="1"/>
</dbReference>
<reference evidence="3" key="1">
    <citation type="journal article" date="2015" name="Nature">
        <title>Complex archaea that bridge the gap between prokaryotes and eukaryotes.</title>
        <authorList>
            <person name="Spang A."/>
            <person name="Saw J.H."/>
            <person name="Jorgensen S.L."/>
            <person name="Zaremba-Niedzwiedzka K."/>
            <person name="Martijn J."/>
            <person name="Lind A.E."/>
            <person name="van Eijk R."/>
            <person name="Schleper C."/>
            <person name="Guy L."/>
            <person name="Ettema T.J."/>
        </authorList>
    </citation>
    <scope>NUCLEOTIDE SEQUENCE</scope>
</reference>
<evidence type="ECO:0000259" key="2">
    <source>
        <dbReference type="Pfam" id="PF13649"/>
    </source>
</evidence>
<evidence type="ECO:0000313" key="3">
    <source>
        <dbReference type="EMBL" id="KKM22723.1"/>
    </source>
</evidence>
<proteinExistence type="predicted"/>